<dbReference type="SUPFAM" id="SSF56112">
    <property type="entry name" value="Protein kinase-like (PK-like)"/>
    <property type="match status" value="1"/>
</dbReference>
<dbReference type="EMBL" id="OZ021743">
    <property type="protein sequence ID" value="CAK9329419.1"/>
    <property type="molecule type" value="Genomic_DNA"/>
</dbReference>
<gene>
    <name evidence="1" type="ORF">CITCOLO1_LOCUS21868</name>
</gene>
<accession>A0ABP0Z9G0</accession>
<organism evidence="1 2">
    <name type="scientific">Citrullus colocynthis</name>
    <name type="common">colocynth</name>
    <dbReference type="NCBI Taxonomy" id="252529"/>
    <lineage>
        <taxon>Eukaryota</taxon>
        <taxon>Viridiplantae</taxon>
        <taxon>Streptophyta</taxon>
        <taxon>Embryophyta</taxon>
        <taxon>Tracheophyta</taxon>
        <taxon>Spermatophyta</taxon>
        <taxon>Magnoliopsida</taxon>
        <taxon>eudicotyledons</taxon>
        <taxon>Gunneridae</taxon>
        <taxon>Pentapetalae</taxon>
        <taxon>rosids</taxon>
        <taxon>fabids</taxon>
        <taxon>Cucurbitales</taxon>
        <taxon>Cucurbitaceae</taxon>
        <taxon>Benincaseae</taxon>
        <taxon>Citrullus</taxon>
    </lineage>
</organism>
<evidence type="ECO:0000313" key="2">
    <source>
        <dbReference type="Proteomes" id="UP001642487"/>
    </source>
</evidence>
<evidence type="ECO:0008006" key="3">
    <source>
        <dbReference type="Google" id="ProtNLM"/>
    </source>
</evidence>
<protein>
    <recommendedName>
        <fullName evidence="3">Protein kinase domain-containing protein</fullName>
    </recommendedName>
</protein>
<name>A0ABP0Z9G0_9ROSI</name>
<keyword evidence="2" id="KW-1185">Reference proteome</keyword>
<proteinExistence type="predicted"/>
<dbReference type="Gene3D" id="1.10.510.10">
    <property type="entry name" value="Transferase(Phosphotransferase) domain 1"/>
    <property type="match status" value="1"/>
</dbReference>
<reference evidence="1 2" key="1">
    <citation type="submission" date="2024-03" db="EMBL/GenBank/DDBJ databases">
        <authorList>
            <person name="Gkanogiannis A."/>
            <person name="Becerra Lopez-Lavalle L."/>
        </authorList>
    </citation>
    <scope>NUCLEOTIDE SEQUENCE [LARGE SCALE GENOMIC DNA]</scope>
</reference>
<dbReference type="InterPro" id="IPR011009">
    <property type="entry name" value="Kinase-like_dom_sf"/>
</dbReference>
<sequence>MVMALLLTGKNATLFALDMVILEITPNAYIIINDWALGVLIYFMLKGEMPFGSWRQSELDTFSKIAKGQLSLPRFSVLKQLISSSSYLKLMRRKDLETRTKTPLELIHGLMALIAETITSRVAQYLECYLEDCSVSLVKPSQDLEEQDTLGWFIDW</sequence>
<evidence type="ECO:0000313" key="1">
    <source>
        <dbReference type="EMBL" id="CAK9329419.1"/>
    </source>
</evidence>
<dbReference type="Proteomes" id="UP001642487">
    <property type="component" value="Chromosome 9"/>
</dbReference>